<comment type="function">
    <text evidence="6">Methylates the carboxyl group of the C-terminal leucine residue of protein phosphatase 2A catalytic subunits to form alpha-leucine ester residues.</text>
</comment>
<reference evidence="8 9" key="1">
    <citation type="submission" date="2016-05" db="EMBL/GenBank/DDBJ databases">
        <title>Nuclear genome of Blastocystis sp. subtype 1 NandII.</title>
        <authorList>
            <person name="Gentekaki E."/>
            <person name="Curtis B."/>
            <person name="Stairs C."/>
            <person name="Eme L."/>
            <person name="Herman E."/>
            <person name="Klimes V."/>
            <person name="Arias M.C."/>
            <person name="Elias M."/>
            <person name="Hilliou F."/>
            <person name="Klute M."/>
            <person name="Malik S.-B."/>
            <person name="Pightling A."/>
            <person name="Rachubinski R."/>
            <person name="Salas D."/>
            <person name="Schlacht A."/>
            <person name="Suga H."/>
            <person name="Archibald J."/>
            <person name="Ball S.G."/>
            <person name="Clark G."/>
            <person name="Dacks J."/>
            <person name="Van Der Giezen M."/>
            <person name="Tsaousis A."/>
            <person name="Roger A."/>
        </authorList>
    </citation>
    <scope>NUCLEOTIDE SEQUENCE [LARGE SCALE GENOMIC DNA]</scope>
    <source>
        <strain evidence="9">ATCC 50177 / NandII</strain>
    </source>
</reference>
<sequence length="318" mass="36807">MPNSIEEVRLTADDAIISKMSCVELGYYKDDYIHNFIHRRAKRSPLINRGYYSRVAAIDLVVNRFISHYDGNCQIISLGGGYDTLFFRLHAMQSRPALFVDLDLPETCRTKAMIIRNKPELARVVFGNSHVDPSDSTPFIETKEYILHPMNLTDTQAMKLFLSSGKMDLSLPTLFLSECVLIYIAPEKVNPTLQLLQQSFPNSCIVVYEQIRPSDPFGQMMIRNLHERGCDLLSMEAYPELEDQKKRYRELGFTSVFCRDMYDVYSKMLDGNDVKRISRIEWFDEFEEWHLIQAHYCLLVAAQGSFDSWFSELTKNAS</sequence>
<keyword evidence="3 6" id="KW-0489">Methyltransferase</keyword>
<feature type="binding site" evidence="7">
    <location>
        <position position="54"/>
    </location>
    <ligand>
        <name>S-adenosyl-L-methionine</name>
        <dbReference type="ChEBI" id="CHEBI:59789"/>
    </ligand>
</feature>
<proteinExistence type="inferred from homology"/>
<feature type="binding site" evidence="7">
    <location>
        <position position="79"/>
    </location>
    <ligand>
        <name>S-adenosyl-L-methionine</name>
        <dbReference type="ChEBI" id="CHEBI:59789"/>
    </ligand>
</feature>
<dbReference type="Gene3D" id="3.40.50.150">
    <property type="entry name" value="Vaccinia Virus protein VP39"/>
    <property type="match status" value="1"/>
</dbReference>
<dbReference type="AlphaFoldDB" id="A0A196SEA7"/>
<dbReference type="InterPro" id="IPR029063">
    <property type="entry name" value="SAM-dependent_MTases_sf"/>
</dbReference>
<dbReference type="PIRSF" id="PIRSF016305">
    <property type="entry name" value="LCM_mtfrase"/>
    <property type="match status" value="1"/>
</dbReference>
<evidence type="ECO:0000313" key="9">
    <source>
        <dbReference type="Proteomes" id="UP000078348"/>
    </source>
</evidence>
<feature type="binding site" evidence="7">
    <location>
        <position position="178"/>
    </location>
    <ligand>
        <name>S-adenosyl-L-methionine</name>
        <dbReference type="ChEBI" id="CHEBI:59789"/>
    </ligand>
</feature>
<comment type="catalytic activity">
    <reaction evidence="1 6">
        <text>[phosphatase 2A protein]-C-terminal L-leucine + S-adenosyl-L-methionine = [phosphatase 2A protein]-C-terminal L-leucine methyl ester + S-adenosyl-L-homocysteine</text>
        <dbReference type="Rhea" id="RHEA:48544"/>
        <dbReference type="Rhea" id="RHEA-COMP:12134"/>
        <dbReference type="Rhea" id="RHEA-COMP:12135"/>
        <dbReference type="ChEBI" id="CHEBI:57856"/>
        <dbReference type="ChEBI" id="CHEBI:59789"/>
        <dbReference type="ChEBI" id="CHEBI:90516"/>
        <dbReference type="ChEBI" id="CHEBI:90517"/>
        <dbReference type="EC" id="2.1.1.233"/>
    </reaction>
</comment>
<dbReference type="OrthoDB" id="203237at2759"/>
<evidence type="ECO:0000256" key="3">
    <source>
        <dbReference type="ARBA" id="ARBA00022603"/>
    </source>
</evidence>
<dbReference type="GO" id="GO:0018423">
    <property type="term" value="F:protein C-terminal leucine carboxyl O-methyltransferase activity"/>
    <property type="evidence" value="ECO:0007669"/>
    <property type="project" value="UniProtKB-EC"/>
</dbReference>
<evidence type="ECO:0000256" key="7">
    <source>
        <dbReference type="PIRSR" id="PIRSR016305-1"/>
    </source>
</evidence>
<keyword evidence="9" id="KW-1185">Reference proteome</keyword>
<evidence type="ECO:0000256" key="2">
    <source>
        <dbReference type="ARBA" id="ARBA00010703"/>
    </source>
</evidence>
<dbReference type="InterPro" id="IPR007213">
    <property type="entry name" value="Ppm1/Ppm2/Tcmp"/>
</dbReference>
<dbReference type="InterPro" id="IPR016651">
    <property type="entry name" value="LCMT1"/>
</dbReference>
<evidence type="ECO:0000313" key="8">
    <source>
        <dbReference type="EMBL" id="OAO14472.1"/>
    </source>
</evidence>
<dbReference type="PANTHER" id="PTHR13600">
    <property type="entry name" value="LEUCINE CARBOXYL METHYLTRANSFERASE"/>
    <property type="match status" value="1"/>
</dbReference>
<name>A0A196SEA7_BLAHN</name>
<evidence type="ECO:0000256" key="1">
    <source>
        <dbReference type="ARBA" id="ARBA00000724"/>
    </source>
</evidence>
<evidence type="ECO:0000256" key="4">
    <source>
        <dbReference type="ARBA" id="ARBA00022679"/>
    </source>
</evidence>
<keyword evidence="5 6" id="KW-0949">S-adenosyl-L-methionine</keyword>
<organism evidence="8 9">
    <name type="scientific">Blastocystis sp. subtype 1 (strain ATCC 50177 / NandII)</name>
    <dbReference type="NCBI Taxonomy" id="478820"/>
    <lineage>
        <taxon>Eukaryota</taxon>
        <taxon>Sar</taxon>
        <taxon>Stramenopiles</taxon>
        <taxon>Bigyra</taxon>
        <taxon>Opalozoa</taxon>
        <taxon>Opalinata</taxon>
        <taxon>Blastocystidae</taxon>
        <taxon>Blastocystis</taxon>
    </lineage>
</organism>
<dbReference type="Proteomes" id="UP000078348">
    <property type="component" value="Unassembled WGS sequence"/>
</dbReference>
<comment type="similarity">
    <text evidence="2 6">Belongs to the methyltransferase superfamily. LCMT family.</text>
</comment>
<gene>
    <name evidence="8" type="ORF">AV274_3775</name>
</gene>
<dbReference type="Pfam" id="PF04072">
    <property type="entry name" value="LCM"/>
    <property type="match status" value="1"/>
</dbReference>
<dbReference type="PANTHER" id="PTHR13600:SF21">
    <property type="entry name" value="LEUCINE CARBOXYL METHYLTRANSFERASE 1"/>
    <property type="match status" value="1"/>
</dbReference>
<dbReference type="EC" id="2.1.1.233" evidence="6"/>
<accession>A0A196SEA7</accession>
<evidence type="ECO:0000256" key="5">
    <source>
        <dbReference type="ARBA" id="ARBA00022691"/>
    </source>
</evidence>
<keyword evidence="4 6" id="KW-0808">Transferase</keyword>
<dbReference type="STRING" id="478820.A0A196SEA7"/>
<feature type="binding site" evidence="7">
    <location>
        <begin position="151"/>
        <end position="152"/>
    </location>
    <ligand>
        <name>S-adenosyl-L-methionine</name>
        <dbReference type="ChEBI" id="CHEBI:59789"/>
    </ligand>
</feature>
<protein>
    <recommendedName>
        <fullName evidence="6">Leucine carboxyl methyltransferase 1</fullName>
        <ecNumber evidence="6">2.1.1.233</ecNumber>
    </recommendedName>
</protein>
<comment type="caution">
    <text evidence="8">The sequence shown here is derived from an EMBL/GenBank/DDBJ whole genome shotgun (WGS) entry which is preliminary data.</text>
</comment>
<evidence type="ECO:0000256" key="6">
    <source>
        <dbReference type="PIRNR" id="PIRNR016305"/>
    </source>
</evidence>
<dbReference type="EMBL" id="LXWW01000238">
    <property type="protein sequence ID" value="OAO14472.1"/>
    <property type="molecule type" value="Genomic_DNA"/>
</dbReference>
<dbReference type="GO" id="GO:0032259">
    <property type="term" value="P:methylation"/>
    <property type="evidence" value="ECO:0007669"/>
    <property type="project" value="UniProtKB-KW"/>
</dbReference>
<dbReference type="SUPFAM" id="SSF53335">
    <property type="entry name" value="S-adenosyl-L-methionine-dependent methyltransferases"/>
    <property type="match status" value="1"/>
</dbReference>